<gene>
    <name evidence="4" type="ORF">BCF46_2213</name>
</gene>
<evidence type="ECO:0000256" key="1">
    <source>
        <dbReference type="ARBA" id="ARBA00010007"/>
    </source>
</evidence>
<dbReference type="RefSeq" id="WP_121024107.1">
    <property type="nucleotide sequence ID" value="NZ_RCCE01000003.1"/>
</dbReference>
<feature type="domain" description="GST C-terminal" evidence="3">
    <location>
        <begin position="86"/>
        <end position="211"/>
    </location>
</feature>
<dbReference type="Pfam" id="PF13409">
    <property type="entry name" value="GST_N_2"/>
    <property type="match status" value="1"/>
</dbReference>
<dbReference type="EMBL" id="RCCE01000003">
    <property type="protein sequence ID" value="RLJ51986.1"/>
    <property type="molecule type" value="Genomic_DNA"/>
</dbReference>
<dbReference type="PROSITE" id="PS50404">
    <property type="entry name" value="GST_NTER"/>
    <property type="match status" value="1"/>
</dbReference>
<dbReference type="PROSITE" id="PS50405">
    <property type="entry name" value="GST_CTER"/>
    <property type="match status" value="1"/>
</dbReference>
<reference evidence="4 5" key="1">
    <citation type="submission" date="2018-10" db="EMBL/GenBank/DDBJ databases">
        <title>Genomic Encyclopedia of Archaeal and Bacterial Type Strains, Phase II (KMG-II): from individual species to whole genera.</title>
        <authorList>
            <person name="Goeker M."/>
        </authorList>
    </citation>
    <scope>NUCLEOTIDE SEQUENCE [LARGE SCALE GENOMIC DNA]</scope>
    <source>
        <strain evidence="4 5">DSM 29466</strain>
    </source>
</reference>
<dbReference type="Proteomes" id="UP000269157">
    <property type="component" value="Unassembled WGS sequence"/>
</dbReference>
<dbReference type="Gene3D" id="3.40.30.10">
    <property type="entry name" value="Glutaredoxin"/>
    <property type="match status" value="1"/>
</dbReference>
<sequence length="213" mass="23878">MKLYSYWRSSTSYRVRAALNLKRLSYEIVPVDLVAGVQRKEDYLTLNPGAGVPTLVLEDGTTLTQSLAILDYLDATWPEPQLIPFDPLQRARVLAAAHTVALDIHPVNNLRVLGELKTRFGATQDQLTDWMCHWMRLGFEALEAQLEENTPFVFGAVPDIADLCIIAQLYNARRWGLDLTHYPKLRGVEEACLALPEIAAAHPDQQPDAKVIS</sequence>
<dbReference type="AlphaFoldDB" id="A0A497WLD4"/>
<keyword evidence="4" id="KW-0670">Pyruvate</keyword>
<dbReference type="GO" id="GO:0005737">
    <property type="term" value="C:cytoplasm"/>
    <property type="evidence" value="ECO:0007669"/>
    <property type="project" value="InterPro"/>
</dbReference>
<dbReference type="GO" id="GO:0006749">
    <property type="term" value="P:glutathione metabolic process"/>
    <property type="evidence" value="ECO:0007669"/>
    <property type="project" value="TreeGrafter"/>
</dbReference>
<proteinExistence type="inferred from homology"/>
<organism evidence="4 5">
    <name type="scientific">Litoreibacter meonggei</name>
    <dbReference type="NCBI Taxonomy" id="1049199"/>
    <lineage>
        <taxon>Bacteria</taxon>
        <taxon>Pseudomonadati</taxon>
        <taxon>Pseudomonadota</taxon>
        <taxon>Alphaproteobacteria</taxon>
        <taxon>Rhodobacterales</taxon>
        <taxon>Roseobacteraceae</taxon>
        <taxon>Litoreibacter</taxon>
    </lineage>
</organism>
<dbReference type="Gene3D" id="1.20.1050.10">
    <property type="match status" value="1"/>
</dbReference>
<evidence type="ECO:0000259" key="3">
    <source>
        <dbReference type="PROSITE" id="PS50405"/>
    </source>
</evidence>
<feature type="domain" description="GST N-terminal" evidence="2">
    <location>
        <begin position="1"/>
        <end position="81"/>
    </location>
</feature>
<dbReference type="SFLD" id="SFLDS00019">
    <property type="entry name" value="Glutathione_Transferase_(cytos"/>
    <property type="match status" value="1"/>
</dbReference>
<evidence type="ECO:0000313" key="5">
    <source>
        <dbReference type="Proteomes" id="UP000269157"/>
    </source>
</evidence>
<dbReference type="PANTHER" id="PTHR42673">
    <property type="entry name" value="MALEYLACETOACETATE ISOMERASE"/>
    <property type="match status" value="1"/>
</dbReference>
<dbReference type="InterPro" id="IPR004045">
    <property type="entry name" value="Glutathione_S-Trfase_N"/>
</dbReference>
<comment type="caution">
    <text evidence="4">The sequence shown here is derived from an EMBL/GenBank/DDBJ whole genome shotgun (WGS) entry which is preliminary data.</text>
</comment>
<dbReference type="InterPro" id="IPR010987">
    <property type="entry name" value="Glutathione-S-Trfase_C-like"/>
</dbReference>
<dbReference type="InterPro" id="IPR040079">
    <property type="entry name" value="Glutathione_S-Trfase"/>
</dbReference>
<evidence type="ECO:0000259" key="2">
    <source>
        <dbReference type="PROSITE" id="PS50404"/>
    </source>
</evidence>
<comment type="similarity">
    <text evidence="1">Belongs to the GST superfamily. Zeta family.</text>
</comment>
<dbReference type="SUPFAM" id="SSF52833">
    <property type="entry name" value="Thioredoxin-like"/>
    <property type="match status" value="1"/>
</dbReference>
<dbReference type="CDD" id="cd03042">
    <property type="entry name" value="GST_N_Zeta"/>
    <property type="match status" value="1"/>
</dbReference>
<dbReference type="InterPro" id="IPR036249">
    <property type="entry name" value="Thioredoxin-like_sf"/>
</dbReference>
<dbReference type="NCBIfam" id="TIGR01262">
    <property type="entry name" value="maiA"/>
    <property type="match status" value="1"/>
</dbReference>
<dbReference type="InterPro" id="IPR034330">
    <property type="entry name" value="GST_Zeta_C"/>
</dbReference>
<accession>A0A497WLD4</accession>
<dbReference type="InterPro" id="IPR005955">
    <property type="entry name" value="GST_Zeta"/>
</dbReference>
<dbReference type="CDD" id="cd03191">
    <property type="entry name" value="GST_C_Zeta"/>
    <property type="match status" value="1"/>
</dbReference>
<dbReference type="InterPro" id="IPR036282">
    <property type="entry name" value="Glutathione-S-Trfase_C_sf"/>
</dbReference>
<dbReference type="SFLD" id="SFLDG00358">
    <property type="entry name" value="Main_(cytGST)"/>
    <property type="match status" value="1"/>
</dbReference>
<dbReference type="PANTHER" id="PTHR42673:SF21">
    <property type="entry name" value="GLUTATHIONE S-TRANSFERASE YFCF"/>
    <property type="match status" value="1"/>
</dbReference>
<dbReference type="SUPFAM" id="SSF47616">
    <property type="entry name" value="GST C-terminal domain-like"/>
    <property type="match status" value="1"/>
</dbReference>
<protein>
    <submittedName>
        <fullName evidence="4">Maleylacetoacetate isomerase/maleylpyruvate isomerase</fullName>
    </submittedName>
</protein>
<evidence type="ECO:0000313" key="4">
    <source>
        <dbReference type="EMBL" id="RLJ51986.1"/>
    </source>
</evidence>
<keyword evidence="4" id="KW-0413">Isomerase</keyword>
<dbReference type="GO" id="GO:0006559">
    <property type="term" value="P:L-phenylalanine catabolic process"/>
    <property type="evidence" value="ECO:0007669"/>
    <property type="project" value="TreeGrafter"/>
</dbReference>
<name>A0A497WLD4_9RHOB</name>
<dbReference type="InterPro" id="IPR034333">
    <property type="entry name" value="GST_Zeta_N"/>
</dbReference>
<dbReference type="GO" id="GO:0016034">
    <property type="term" value="F:maleylacetoacetate isomerase activity"/>
    <property type="evidence" value="ECO:0007669"/>
    <property type="project" value="TreeGrafter"/>
</dbReference>
<dbReference type="GO" id="GO:0004364">
    <property type="term" value="F:glutathione transferase activity"/>
    <property type="evidence" value="ECO:0007669"/>
    <property type="project" value="TreeGrafter"/>
</dbReference>
<dbReference type="OrthoDB" id="509852at2"/>
<keyword evidence="5" id="KW-1185">Reference proteome</keyword>